<evidence type="ECO:0000313" key="8">
    <source>
        <dbReference type="EMBL" id="MBB6098610.1"/>
    </source>
</evidence>
<dbReference type="InterPro" id="IPR051795">
    <property type="entry name" value="Glycosyl_Hydrlase_43"/>
</dbReference>
<evidence type="ECO:0000256" key="5">
    <source>
        <dbReference type="PIRSR" id="PIRSR606710-2"/>
    </source>
</evidence>
<gene>
    <name evidence="8" type="ORF">HNR42_002045</name>
</gene>
<dbReference type="PANTHER" id="PTHR42812:SF5">
    <property type="entry name" value="ENDO-ARABINASE"/>
    <property type="match status" value="1"/>
</dbReference>
<evidence type="ECO:0000256" key="3">
    <source>
        <dbReference type="ARBA" id="ARBA00023295"/>
    </source>
</evidence>
<dbReference type="Gene3D" id="2.115.10.20">
    <property type="entry name" value="Glycosyl hydrolase domain, family 43"/>
    <property type="match status" value="1"/>
</dbReference>
<reference evidence="8 9" key="1">
    <citation type="submission" date="2020-08" db="EMBL/GenBank/DDBJ databases">
        <title>Genomic Encyclopedia of Type Strains, Phase IV (KMG-IV): sequencing the most valuable type-strain genomes for metagenomic binning, comparative biology and taxonomic classification.</title>
        <authorList>
            <person name="Goeker M."/>
        </authorList>
    </citation>
    <scope>NUCLEOTIDE SEQUENCE [LARGE SCALE GENOMIC DNA]</scope>
    <source>
        <strain evidence="8 9">DSM 21458</strain>
    </source>
</reference>
<dbReference type="InterPro" id="IPR006710">
    <property type="entry name" value="Glyco_hydro_43"/>
</dbReference>
<dbReference type="Pfam" id="PF04616">
    <property type="entry name" value="Glyco_hydro_43"/>
    <property type="match status" value="1"/>
</dbReference>
<dbReference type="RefSeq" id="WP_183987217.1">
    <property type="nucleotide sequence ID" value="NZ_JACHHG010000007.1"/>
</dbReference>
<feature type="active site" description="Proton acceptor" evidence="4">
    <location>
        <position position="43"/>
    </location>
</feature>
<evidence type="ECO:0000256" key="7">
    <source>
        <dbReference type="SAM" id="SignalP"/>
    </source>
</evidence>
<comment type="caution">
    <text evidence="8">The sequence shown here is derived from an EMBL/GenBank/DDBJ whole genome shotgun (WGS) entry which is preliminary data.</text>
</comment>
<dbReference type="GO" id="GO:0005975">
    <property type="term" value="P:carbohydrate metabolic process"/>
    <property type="evidence" value="ECO:0007669"/>
    <property type="project" value="InterPro"/>
</dbReference>
<name>A0A841I2H0_9DEIO</name>
<protein>
    <submittedName>
        <fullName evidence="8">Beta-xylosidase</fullName>
    </submittedName>
</protein>
<evidence type="ECO:0000256" key="1">
    <source>
        <dbReference type="ARBA" id="ARBA00009865"/>
    </source>
</evidence>
<dbReference type="CDD" id="cd08999">
    <property type="entry name" value="GH43_ABN-like"/>
    <property type="match status" value="1"/>
</dbReference>
<evidence type="ECO:0000256" key="6">
    <source>
        <dbReference type="RuleBase" id="RU361187"/>
    </source>
</evidence>
<keyword evidence="3 6" id="KW-0326">Glycosidase</keyword>
<dbReference type="Proteomes" id="UP000569951">
    <property type="component" value="Unassembled WGS sequence"/>
</dbReference>
<organism evidence="8 9">
    <name type="scientific">Deinobacterium chartae</name>
    <dbReference type="NCBI Taxonomy" id="521158"/>
    <lineage>
        <taxon>Bacteria</taxon>
        <taxon>Thermotogati</taxon>
        <taxon>Deinococcota</taxon>
        <taxon>Deinococci</taxon>
        <taxon>Deinococcales</taxon>
        <taxon>Deinococcaceae</taxon>
        <taxon>Deinobacterium</taxon>
    </lineage>
</organism>
<evidence type="ECO:0000256" key="2">
    <source>
        <dbReference type="ARBA" id="ARBA00022801"/>
    </source>
</evidence>
<dbReference type="PANTHER" id="PTHR42812">
    <property type="entry name" value="BETA-XYLOSIDASE"/>
    <property type="match status" value="1"/>
</dbReference>
<dbReference type="SUPFAM" id="SSF75005">
    <property type="entry name" value="Arabinanase/levansucrase/invertase"/>
    <property type="match status" value="1"/>
</dbReference>
<evidence type="ECO:0000256" key="4">
    <source>
        <dbReference type="PIRSR" id="PIRSR606710-1"/>
    </source>
</evidence>
<keyword evidence="7" id="KW-0732">Signal</keyword>
<proteinExistence type="inferred from homology"/>
<dbReference type="GO" id="GO:0004553">
    <property type="term" value="F:hydrolase activity, hydrolyzing O-glycosyl compounds"/>
    <property type="evidence" value="ECO:0007669"/>
    <property type="project" value="InterPro"/>
</dbReference>
<feature type="active site" description="Proton donor" evidence="4">
    <location>
        <position position="214"/>
    </location>
</feature>
<accession>A0A841I2H0</accession>
<keyword evidence="9" id="KW-1185">Reference proteome</keyword>
<dbReference type="EMBL" id="JACHHG010000007">
    <property type="protein sequence ID" value="MBB6098610.1"/>
    <property type="molecule type" value="Genomic_DNA"/>
</dbReference>
<dbReference type="AlphaFoldDB" id="A0A841I2H0"/>
<sequence length="335" mass="36119">MLTAYRFCSALVALVALGASEAQRAPSQNTTYTNPVVPDDFPDPFILRAGKAYYAYATNSAGMDVPTMRSTDLVSWEFVGNALGPLPSWASGGFTWAPEVMAVKNGYVLYYTARHTESGRQCIGAARASRPEGPFVDRSGKPLVCQLKLGGSIDASPFVDKDGTRYLYWKNDGNCCGQRTGLWVQKLSADGMKLLGKPKDLIYNGALWEGNLIEAPTLWRQGSKYYLFFSASAFDSDTYAVGYAVGNSPLGPFKKAAQNPILASRGKVAGPGGQGIVLDGAGKPWFYYHAWEAGNVGYNAGGRRSMYIDRLEFKGGVPRVRSTTSAQPAPVPLGK</sequence>
<keyword evidence="2 6" id="KW-0378">Hydrolase</keyword>
<feature type="site" description="Important for catalytic activity, responsible for pKa modulation of the active site Glu and correct orientation of both the proton donor and substrate" evidence="5">
    <location>
        <position position="154"/>
    </location>
</feature>
<dbReference type="InterPro" id="IPR023296">
    <property type="entry name" value="Glyco_hydro_beta-prop_sf"/>
</dbReference>
<evidence type="ECO:0000313" key="9">
    <source>
        <dbReference type="Proteomes" id="UP000569951"/>
    </source>
</evidence>
<comment type="similarity">
    <text evidence="1 6">Belongs to the glycosyl hydrolase 43 family.</text>
</comment>
<feature type="chain" id="PRO_5033048134" evidence="7">
    <location>
        <begin position="25"/>
        <end position="335"/>
    </location>
</feature>
<feature type="signal peptide" evidence="7">
    <location>
        <begin position="1"/>
        <end position="24"/>
    </location>
</feature>